<proteinExistence type="predicted"/>
<gene>
    <name evidence="1" type="ORF">F2Q68_00005279</name>
</gene>
<name>A0A8S9J783_BRACR</name>
<dbReference type="AlphaFoldDB" id="A0A8S9J783"/>
<protein>
    <submittedName>
        <fullName evidence="1">Uncharacterized protein</fullName>
    </submittedName>
</protein>
<organism evidence="1 2">
    <name type="scientific">Brassica cretica</name>
    <name type="common">Mustard</name>
    <dbReference type="NCBI Taxonomy" id="69181"/>
    <lineage>
        <taxon>Eukaryota</taxon>
        <taxon>Viridiplantae</taxon>
        <taxon>Streptophyta</taxon>
        <taxon>Embryophyta</taxon>
        <taxon>Tracheophyta</taxon>
        <taxon>Spermatophyta</taxon>
        <taxon>Magnoliopsida</taxon>
        <taxon>eudicotyledons</taxon>
        <taxon>Gunneridae</taxon>
        <taxon>Pentapetalae</taxon>
        <taxon>rosids</taxon>
        <taxon>malvids</taxon>
        <taxon>Brassicales</taxon>
        <taxon>Brassicaceae</taxon>
        <taxon>Brassiceae</taxon>
        <taxon>Brassica</taxon>
    </lineage>
</organism>
<dbReference type="Proteomes" id="UP000712281">
    <property type="component" value="Unassembled WGS sequence"/>
</dbReference>
<accession>A0A8S9J783</accession>
<evidence type="ECO:0000313" key="1">
    <source>
        <dbReference type="EMBL" id="KAF2578160.1"/>
    </source>
</evidence>
<dbReference type="EMBL" id="QGKW02001660">
    <property type="protein sequence ID" value="KAF2578160.1"/>
    <property type="molecule type" value="Genomic_DNA"/>
</dbReference>
<reference evidence="1" key="1">
    <citation type="submission" date="2019-12" db="EMBL/GenBank/DDBJ databases">
        <title>Genome sequencing and annotation of Brassica cretica.</title>
        <authorList>
            <person name="Studholme D.J."/>
            <person name="Sarris P.F."/>
        </authorList>
    </citation>
    <scope>NUCLEOTIDE SEQUENCE</scope>
    <source>
        <strain evidence="1">PFS-001/15</strain>
        <tissue evidence="1">Leaf</tissue>
    </source>
</reference>
<evidence type="ECO:0000313" key="2">
    <source>
        <dbReference type="Proteomes" id="UP000712281"/>
    </source>
</evidence>
<comment type="caution">
    <text evidence="1">The sequence shown here is derived from an EMBL/GenBank/DDBJ whole genome shotgun (WGS) entry which is preliminary data.</text>
</comment>
<sequence length="113" mass="12588">MSSSQNEKKNSDVAIGEASPVLPIPAIHEATPTFVADLSEETSFGISYQGVDTMPLRCQDPARLGLGQDLVRELLSTYTTCLDTNRATSKGRLEMLTKILDFLYWALWYPCRM</sequence>